<dbReference type="PANTHER" id="PTHR10666">
    <property type="entry name" value="UBIQUITIN"/>
    <property type="match status" value="1"/>
</dbReference>
<dbReference type="SUPFAM" id="SSF54236">
    <property type="entry name" value="Ubiquitin-like"/>
    <property type="match status" value="2"/>
</dbReference>
<protein>
    <recommendedName>
        <fullName evidence="1">Ubiquitin-like domain-containing protein</fullName>
    </recommendedName>
</protein>
<dbReference type="Proteomes" id="UP001160148">
    <property type="component" value="Unassembled WGS sequence"/>
</dbReference>
<name>A0AAV0WFM8_9HEMI</name>
<accession>A0AAV0WFM8</accession>
<dbReference type="InterPro" id="IPR000626">
    <property type="entry name" value="Ubiquitin-like_dom"/>
</dbReference>
<evidence type="ECO:0000259" key="1">
    <source>
        <dbReference type="PROSITE" id="PS50053"/>
    </source>
</evidence>
<dbReference type="PRINTS" id="PR00348">
    <property type="entry name" value="UBIQUITIN"/>
</dbReference>
<dbReference type="FunFam" id="3.10.20.90:FF:000160">
    <property type="entry name" value="Polyubiquitin-C"/>
    <property type="match status" value="1"/>
</dbReference>
<reference evidence="2 3" key="1">
    <citation type="submission" date="2023-01" db="EMBL/GenBank/DDBJ databases">
        <authorList>
            <person name="Whitehead M."/>
        </authorList>
    </citation>
    <scope>NUCLEOTIDE SEQUENCE [LARGE SCALE GENOMIC DNA]</scope>
</reference>
<comment type="caution">
    <text evidence="2">The sequence shown here is derived from an EMBL/GenBank/DDBJ whole genome shotgun (WGS) entry which is preliminary data.</text>
</comment>
<dbReference type="InterPro" id="IPR050158">
    <property type="entry name" value="Ubiquitin_ubiquitin-like"/>
</dbReference>
<evidence type="ECO:0000313" key="2">
    <source>
        <dbReference type="EMBL" id="CAI6354482.1"/>
    </source>
</evidence>
<dbReference type="Gene3D" id="3.10.20.90">
    <property type="entry name" value="Phosphatidylinositol 3-kinase Catalytic Subunit, Chain A, domain 1"/>
    <property type="match status" value="2"/>
</dbReference>
<dbReference type="InterPro" id="IPR019956">
    <property type="entry name" value="Ubiquitin_dom"/>
</dbReference>
<dbReference type="InterPro" id="IPR029071">
    <property type="entry name" value="Ubiquitin-like_domsf"/>
</dbReference>
<feature type="domain" description="Ubiquitin-like" evidence="1">
    <location>
        <begin position="73"/>
        <end position="152"/>
    </location>
</feature>
<dbReference type="AlphaFoldDB" id="A0AAV0WFM8"/>
<organism evidence="2 3">
    <name type="scientific">Macrosiphum euphorbiae</name>
    <name type="common">potato aphid</name>
    <dbReference type="NCBI Taxonomy" id="13131"/>
    <lineage>
        <taxon>Eukaryota</taxon>
        <taxon>Metazoa</taxon>
        <taxon>Ecdysozoa</taxon>
        <taxon>Arthropoda</taxon>
        <taxon>Hexapoda</taxon>
        <taxon>Insecta</taxon>
        <taxon>Pterygota</taxon>
        <taxon>Neoptera</taxon>
        <taxon>Paraneoptera</taxon>
        <taxon>Hemiptera</taxon>
        <taxon>Sternorrhyncha</taxon>
        <taxon>Aphidomorpha</taxon>
        <taxon>Aphidoidea</taxon>
        <taxon>Aphididae</taxon>
        <taxon>Macrosiphini</taxon>
        <taxon>Macrosiphum</taxon>
    </lineage>
</organism>
<dbReference type="CDD" id="cd17039">
    <property type="entry name" value="Ubl_ubiquitin_like"/>
    <property type="match status" value="1"/>
</dbReference>
<proteinExistence type="predicted"/>
<feature type="domain" description="Ubiquitin-like" evidence="1">
    <location>
        <begin position="1"/>
        <end position="72"/>
    </location>
</feature>
<sequence length="152" mass="17496">MLIFIKKTITLDVESSDSIENVMAKIQDKEGIPPDQQILLFASNQLDKGRTLSNYNIHNGSTLDLVLRPNDEIRIFIKNRFEEKNFELKVNTSDTIEIVKAKIHEKLATSFWMADQIRLFYHGRLIADSCTVSECNIREDSILILENRLLGD</sequence>
<dbReference type="SMART" id="SM00213">
    <property type="entry name" value="UBQ"/>
    <property type="match status" value="2"/>
</dbReference>
<dbReference type="PROSITE" id="PS50053">
    <property type="entry name" value="UBIQUITIN_2"/>
    <property type="match status" value="2"/>
</dbReference>
<dbReference type="EMBL" id="CARXXK010000002">
    <property type="protein sequence ID" value="CAI6354482.1"/>
    <property type="molecule type" value="Genomic_DNA"/>
</dbReference>
<keyword evidence="3" id="KW-1185">Reference proteome</keyword>
<gene>
    <name evidence="2" type="ORF">MEUPH1_LOCUS10479</name>
</gene>
<evidence type="ECO:0000313" key="3">
    <source>
        <dbReference type="Proteomes" id="UP001160148"/>
    </source>
</evidence>
<dbReference type="Pfam" id="PF00240">
    <property type="entry name" value="ubiquitin"/>
    <property type="match status" value="2"/>
</dbReference>